<evidence type="ECO:0000313" key="6">
    <source>
        <dbReference type="EMBL" id="WBO21326.1"/>
    </source>
</evidence>
<organism evidence="6 7">
    <name type="scientific">Sphingomonas abietis</name>
    <dbReference type="NCBI Taxonomy" id="3012344"/>
    <lineage>
        <taxon>Bacteria</taxon>
        <taxon>Pseudomonadati</taxon>
        <taxon>Pseudomonadota</taxon>
        <taxon>Alphaproteobacteria</taxon>
        <taxon>Sphingomonadales</taxon>
        <taxon>Sphingomonadaceae</taxon>
        <taxon>Sphingomonas</taxon>
    </lineage>
</organism>
<dbReference type="Gene3D" id="1.10.10.60">
    <property type="entry name" value="Homeodomain-like"/>
    <property type="match status" value="1"/>
</dbReference>
<feature type="domain" description="HTH tetR-type" evidence="5">
    <location>
        <begin position="9"/>
        <end position="69"/>
    </location>
</feature>
<dbReference type="Gene3D" id="1.10.357.10">
    <property type="entry name" value="Tetracycline Repressor, domain 2"/>
    <property type="match status" value="1"/>
</dbReference>
<evidence type="ECO:0000256" key="1">
    <source>
        <dbReference type="ARBA" id="ARBA00023015"/>
    </source>
</evidence>
<dbReference type="EMBL" id="CP115174">
    <property type="protein sequence ID" value="WBO21326.1"/>
    <property type="molecule type" value="Genomic_DNA"/>
</dbReference>
<gene>
    <name evidence="6" type="ORF">PBT88_14175</name>
</gene>
<accession>A0ABY7NIH4</accession>
<dbReference type="PRINTS" id="PR00455">
    <property type="entry name" value="HTHTETR"/>
</dbReference>
<keyword evidence="3" id="KW-0804">Transcription</keyword>
<name>A0ABY7NIH4_9SPHN</name>
<evidence type="ECO:0000259" key="5">
    <source>
        <dbReference type="PROSITE" id="PS50977"/>
    </source>
</evidence>
<feature type="DNA-binding region" description="H-T-H motif" evidence="4">
    <location>
        <begin position="32"/>
        <end position="51"/>
    </location>
</feature>
<sequence>MKVSREQMKANRARILDEAGRLFRQHGFDAVTVSDIMKAAGQTHGGFYGHFASKDELVAQTMIHLLHGEGSVAAGLEAWIDTYLSPPHRDAPAQGCPTASLAGLMRGQTCEARAAMADGLAAQLGRLAAALPEGDAVARRREAIGTWAAMVGAVILSRSVDDAALAEEVLTGTRAWIANMT</sequence>
<dbReference type="Pfam" id="PF00440">
    <property type="entry name" value="TetR_N"/>
    <property type="match status" value="1"/>
</dbReference>
<reference evidence="6 7" key="1">
    <citation type="submission" date="2022-12" db="EMBL/GenBank/DDBJ databases">
        <title>Sphingomonas abieness sp. nov., an endophytic bacterium isolated from Abies koreana.</title>
        <authorList>
            <person name="Jiang L."/>
            <person name="Lee J."/>
        </authorList>
    </citation>
    <scope>NUCLEOTIDE SEQUENCE [LARGE SCALE GENOMIC DNA]</scope>
    <source>
        <strain evidence="7">PAMB 00755</strain>
    </source>
</reference>
<dbReference type="PROSITE" id="PS01081">
    <property type="entry name" value="HTH_TETR_1"/>
    <property type="match status" value="1"/>
</dbReference>
<evidence type="ECO:0000256" key="4">
    <source>
        <dbReference type="PROSITE-ProRule" id="PRU00335"/>
    </source>
</evidence>
<dbReference type="InterPro" id="IPR001647">
    <property type="entry name" value="HTH_TetR"/>
</dbReference>
<dbReference type="PANTHER" id="PTHR47506:SF7">
    <property type="entry name" value="TRANSCRIPTIONAL REGULATORY PROTEIN"/>
    <property type="match status" value="1"/>
</dbReference>
<dbReference type="Proteomes" id="UP001210865">
    <property type="component" value="Chromosome"/>
</dbReference>
<dbReference type="PANTHER" id="PTHR47506">
    <property type="entry name" value="TRANSCRIPTIONAL REGULATORY PROTEIN"/>
    <property type="match status" value="1"/>
</dbReference>
<dbReference type="InterPro" id="IPR036271">
    <property type="entry name" value="Tet_transcr_reg_TetR-rel_C_sf"/>
</dbReference>
<keyword evidence="2 4" id="KW-0238">DNA-binding</keyword>
<dbReference type="InterPro" id="IPR023772">
    <property type="entry name" value="DNA-bd_HTH_TetR-type_CS"/>
</dbReference>
<protein>
    <submittedName>
        <fullName evidence="6">Helix-turn-helix domain containing protein</fullName>
    </submittedName>
</protein>
<keyword evidence="7" id="KW-1185">Reference proteome</keyword>
<keyword evidence="1" id="KW-0805">Transcription regulation</keyword>
<evidence type="ECO:0000313" key="7">
    <source>
        <dbReference type="Proteomes" id="UP001210865"/>
    </source>
</evidence>
<proteinExistence type="predicted"/>
<evidence type="ECO:0000256" key="2">
    <source>
        <dbReference type="ARBA" id="ARBA00023125"/>
    </source>
</evidence>
<dbReference type="SUPFAM" id="SSF46689">
    <property type="entry name" value="Homeodomain-like"/>
    <property type="match status" value="1"/>
</dbReference>
<dbReference type="RefSeq" id="WP_270075975.1">
    <property type="nucleotide sequence ID" value="NZ_CP115174.1"/>
</dbReference>
<dbReference type="SUPFAM" id="SSF48498">
    <property type="entry name" value="Tetracyclin repressor-like, C-terminal domain"/>
    <property type="match status" value="1"/>
</dbReference>
<dbReference type="InterPro" id="IPR009057">
    <property type="entry name" value="Homeodomain-like_sf"/>
</dbReference>
<evidence type="ECO:0000256" key="3">
    <source>
        <dbReference type="ARBA" id="ARBA00023163"/>
    </source>
</evidence>
<dbReference type="PROSITE" id="PS50977">
    <property type="entry name" value="HTH_TETR_2"/>
    <property type="match status" value="1"/>
</dbReference>